<dbReference type="Gene3D" id="4.10.400.10">
    <property type="entry name" value="Low-density Lipoprotein Receptor"/>
    <property type="match status" value="3"/>
</dbReference>
<dbReference type="Proteomes" id="UP000494256">
    <property type="component" value="Unassembled WGS sequence"/>
</dbReference>
<dbReference type="CDD" id="cd00112">
    <property type="entry name" value="LDLa"/>
    <property type="match status" value="3"/>
</dbReference>
<keyword evidence="1 2" id="KW-1015">Disulfide bond</keyword>
<dbReference type="Gene3D" id="2.40.10.10">
    <property type="entry name" value="Trypsin-like serine proteases"/>
    <property type="match status" value="2"/>
</dbReference>
<evidence type="ECO:0000259" key="5">
    <source>
        <dbReference type="PROSITE" id="PS50240"/>
    </source>
</evidence>
<dbReference type="GO" id="GO:0006508">
    <property type="term" value="P:proteolysis"/>
    <property type="evidence" value="ECO:0007669"/>
    <property type="project" value="InterPro"/>
</dbReference>
<comment type="caution">
    <text evidence="7">The sequence shown here is derived from an EMBL/GenBank/DDBJ whole genome shotgun (WGS) entry which is preliminary data.</text>
</comment>
<dbReference type="SMART" id="SM00020">
    <property type="entry name" value="Tryp_SPc"/>
    <property type="match status" value="2"/>
</dbReference>
<dbReference type="InterPro" id="IPR001254">
    <property type="entry name" value="Trypsin_dom"/>
</dbReference>
<reference evidence="7 8" key="1">
    <citation type="submission" date="2020-04" db="EMBL/GenBank/DDBJ databases">
        <authorList>
            <person name="Wallbank WR R."/>
            <person name="Pardo Diaz C."/>
            <person name="Kozak K."/>
            <person name="Martin S."/>
            <person name="Jiggins C."/>
            <person name="Moest M."/>
            <person name="Warren A I."/>
            <person name="Byers J.R.P. K."/>
            <person name="Montejo-Kovacevich G."/>
            <person name="Yen C E."/>
        </authorList>
    </citation>
    <scope>NUCLEOTIDE SEQUENCE [LARGE SCALE GENOMIC DNA]</scope>
</reference>
<dbReference type="Pfam" id="PF00057">
    <property type="entry name" value="Ldl_recept_a"/>
    <property type="match status" value="3"/>
</dbReference>
<dbReference type="PROSITE" id="PS50923">
    <property type="entry name" value="SUSHI"/>
    <property type="match status" value="1"/>
</dbReference>
<accession>A0A8S0ZGX1</accession>
<feature type="disulfide bond" evidence="2">
    <location>
        <begin position="560"/>
        <end position="578"/>
    </location>
</feature>
<dbReference type="PANTHER" id="PTHR24252:SF7">
    <property type="entry name" value="HYALIN"/>
    <property type="match status" value="1"/>
</dbReference>
<comment type="caution">
    <text evidence="3">Lacks conserved residue(s) required for the propagation of feature annotation.</text>
</comment>
<dbReference type="OrthoDB" id="6159213at2759"/>
<organism evidence="7 8">
    <name type="scientific">Arctia plantaginis</name>
    <name type="common">Wood tiger moth</name>
    <name type="synonym">Phalaena plantaginis</name>
    <dbReference type="NCBI Taxonomy" id="874455"/>
    <lineage>
        <taxon>Eukaryota</taxon>
        <taxon>Metazoa</taxon>
        <taxon>Ecdysozoa</taxon>
        <taxon>Arthropoda</taxon>
        <taxon>Hexapoda</taxon>
        <taxon>Insecta</taxon>
        <taxon>Pterygota</taxon>
        <taxon>Neoptera</taxon>
        <taxon>Endopterygota</taxon>
        <taxon>Lepidoptera</taxon>
        <taxon>Glossata</taxon>
        <taxon>Ditrysia</taxon>
        <taxon>Noctuoidea</taxon>
        <taxon>Erebidae</taxon>
        <taxon>Arctiinae</taxon>
        <taxon>Arctia</taxon>
    </lineage>
</organism>
<dbReference type="EMBL" id="CADEBD010000289">
    <property type="protein sequence ID" value="CAB3232124.1"/>
    <property type="molecule type" value="Genomic_DNA"/>
</dbReference>
<dbReference type="PRINTS" id="PR00261">
    <property type="entry name" value="LDLRECEPTOR"/>
</dbReference>
<feature type="domain" description="Peptidase S1" evidence="5">
    <location>
        <begin position="623"/>
        <end position="867"/>
    </location>
</feature>
<gene>
    <name evidence="7" type="ORF">APLA_LOCUS5522</name>
</gene>
<feature type="domain" description="Peptidase S1" evidence="5">
    <location>
        <begin position="287"/>
        <end position="546"/>
    </location>
</feature>
<evidence type="ECO:0000256" key="2">
    <source>
        <dbReference type="PROSITE-ProRule" id="PRU00124"/>
    </source>
</evidence>
<feature type="signal peptide" evidence="4">
    <location>
        <begin position="1"/>
        <end position="18"/>
    </location>
</feature>
<dbReference type="SMART" id="SM00192">
    <property type="entry name" value="LDLa"/>
    <property type="match status" value="3"/>
</dbReference>
<dbReference type="SUPFAM" id="SSF50494">
    <property type="entry name" value="Trypsin-like serine proteases"/>
    <property type="match status" value="2"/>
</dbReference>
<feature type="disulfide bond" evidence="2">
    <location>
        <begin position="553"/>
        <end position="565"/>
    </location>
</feature>
<dbReference type="PROSITE" id="PS01209">
    <property type="entry name" value="LDLRA_1"/>
    <property type="match status" value="3"/>
</dbReference>
<feature type="domain" description="Sushi" evidence="6">
    <location>
        <begin position="136"/>
        <end position="207"/>
    </location>
</feature>
<dbReference type="PROSITE" id="PS00134">
    <property type="entry name" value="TRYPSIN_HIS"/>
    <property type="match status" value="1"/>
</dbReference>
<dbReference type="PROSITE" id="PS50240">
    <property type="entry name" value="TRYPSIN_DOM"/>
    <property type="match status" value="2"/>
</dbReference>
<dbReference type="InterPro" id="IPR000436">
    <property type="entry name" value="Sushi_SCR_CCP_dom"/>
</dbReference>
<dbReference type="InterPro" id="IPR036055">
    <property type="entry name" value="LDL_receptor-like_sf"/>
</dbReference>
<dbReference type="InterPro" id="IPR018114">
    <property type="entry name" value="TRYPSIN_HIS"/>
</dbReference>
<feature type="disulfide bond" evidence="2">
    <location>
        <begin position="98"/>
        <end position="116"/>
    </location>
</feature>
<proteinExistence type="predicted"/>
<keyword evidence="3" id="KW-0768">Sushi</keyword>
<protein>
    <submittedName>
        <fullName evidence="7">Uncharacterized protein</fullName>
    </submittedName>
</protein>
<dbReference type="InterPro" id="IPR023415">
    <property type="entry name" value="LDLR_class-A_CS"/>
</dbReference>
<dbReference type="InterPro" id="IPR009003">
    <property type="entry name" value="Peptidase_S1_PA"/>
</dbReference>
<dbReference type="GO" id="GO:0004252">
    <property type="term" value="F:serine-type endopeptidase activity"/>
    <property type="evidence" value="ECO:0007669"/>
    <property type="project" value="InterPro"/>
</dbReference>
<dbReference type="CDD" id="cd00190">
    <property type="entry name" value="Tryp_SPc"/>
    <property type="match status" value="2"/>
</dbReference>
<dbReference type="Pfam" id="PF00089">
    <property type="entry name" value="Trypsin"/>
    <property type="match status" value="2"/>
</dbReference>
<dbReference type="PROSITE" id="PS50068">
    <property type="entry name" value="LDLRA_2"/>
    <property type="match status" value="3"/>
</dbReference>
<evidence type="ECO:0000313" key="8">
    <source>
        <dbReference type="Proteomes" id="UP000494256"/>
    </source>
</evidence>
<name>A0A8S0ZGX1_ARCPL</name>
<dbReference type="InterPro" id="IPR043504">
    <property type="entry name" value="Peptidase_S1_PA_chymotrypsin"/>
</dbReference>
<evidence type="ECO:0000256" key="4">
    <source>
        <dbReference type="SAM" id="SignalP"/>
    </source>
</evidence>
<dbReference type="AlphaFoldDB" id="A0A8S0ZGX1"/>
<evidence type="ECO:0000256" key="3">
    <source>
        <dbReference type="PROSITE-ProRule" id="PRU00302"/>
    </source>
</evidence>
<dbReference type="PANTHER" id="PTHR24252">
    <property type="entry name" value="ACROSIN-RELATED"/>
    <property type="match status" value="1"/>
</dbReference>
<feature type="disulfide bond" evidence="2">
    <location>
        <begin position="91"/>
        <end position="103"/>
    </location>
</feature>
<feature type="disulfide bond" evidence="2">
    <location>
        <begin position="53"/>
        <end position="68"/>
    </location>
</feature>
<evidence type="ECO:0000313" key="7">
    <source>
        <dbReference type="EMBL" id="CAB3232124.1"/>
    </source>
</evidence>
<keyword evidence="4" id="KW-0732">Signal</keyword>
<dbReference type="InterPro" id="IPR002172">
    <property type="entry name" value="LDrepeatLR_classA_rpt"/>
</dbReference>
<dbReference type="SUPFAM" id="SSF57424">
    <property type="entry name" value="LDL receptor-like module"/>
    <property type="match status" value="3"/>
</dbReference>
<evidence type="ECO:0000259" key="6">
    <source>
        <dbReference type="PROSITE" id="PS50923"/>
    </source>
</evidence>
<sequence>MCMCVFILISLATSLSFASVPDNGVSDCGHRNGNYEEIKCRNGIGCIRTEHICDGTPDCPDGSDELLCPFHPERDLQSNLGWNRSRRQLTCLSGQWQCKNGYCISKNRLCDQVSDCSDNSDETSPLCRKRAIATSGVCVLPPYPEQGTYDVEDIPDARPGQAHSSVVLTVRCRRGYGVMDLYGDGSGIQQVYCVNGKWYQNMPKCVRFCKLDPDPSIRYMCYTPGTGITFCRNYVSPGTVVEPACNSPIYYAKEVLRNMKCISGVWDNYAECKVECGRITPGGQPLLIGGKEAKHGELPWHAAIYRRAPEVFMQICSGSLVSNNVVISAAHCFWKDLIKLLPASQFGVAVGKLHRSWDSEEDFFAQKSNVNEIRIEKLYDGVAANFQEDIAVLILSTPFNYTTYIRPVCLDFNLNFENFQLQDGVYGKLAGWGLTSPNGPPSESLKVLSLPFINEDTCISTLPDAFRGYITGDKFCAGYTNGTAVCHGDSGGGLAFPSQEFGRDRYYLRGIVSTAPKDDNKMCNDKAYTTFTKVTRHQKLIIEALAESNKKICPLYSFQCADGTCVDPGADCNGRQDCADGSDESDDLCRAAPPQESLQPTQKPIINIDCGRIAEKVQQRPIILKGNTYSKGDIPWLAAVYETVQNTLTYLCAGTLITKRHVVTVAHAFRQKTIASLVNSIVVKLGTSNLEDWAEDSAVNRKLVSINLIESFDTTSLANDLSILTLNRQVEFTVYVRPACLWDRREFSGDSGIFAGWGKERELKFGDPHILRLKMVSTAVCRASNKAFEYVTSDKTFCARGVKNGTNPCAGDAGGGLFLLDGDQWWLRGVVFLALPPRSENELCNLNEYAVFTDVSQYLPWIRSVISDNI</sequence>
<evidence type="ECO:0000256" key="1">
    <source>
        <dbReference type="ARBA" id="ARBA00023157"/>
    </source>
</evidence>
<feature type="chain" id="PRO_5035941536" evidence="4">
    <location>
        <begin position="19"/>
        <end position="870"/>
    </location>
</feature>